<feature type="domain" description="Alpha-D-phosphohexomutase alpha/beta/alpha" evidence="16">
    <location>
        <begin position="47"/>
        <end position="97"/>
    </location>
</feature>
<feature type="binding site" evidence="13">
    <location>
        <begin position="488"/>
        <end position="492"/>
    </location>
    <ligand>
        <name>substrate</name>
    </ligand>
</feature>
<feature type="domain" description="Phosphoacetylglucosamine mutase AMG1" evidence="18">
    <location>
        <begin position="176"/>
        <end position="277"/>
    </location>
</feature>
<proteinExistence type="inferred from homology"/>
<evidence type="ECO:0000256" key="13">
    <source>
        <dbReference type="PIRSR" id="PIRSR016408-2"/>
    </source>
</evidence>
<dbReference type="GO" id="GO:0000287">
    <property type="term" value="F:magnesium ion binding"/>
    <property type="evidence" value="ECO:0007669"/>
    <property type="project" value="InterPro"/>
</dbReference>
<comment type="function">
    <text evidence="11">Interconverts GlcNAc-6-P and GlcNAc-1-P.</text>
</comment>
<evidence type="ECO:0000256" key="14">
    <source>
        <dbReference type="PIRSR" id="PIRSR016408-3"/>
    </source>
</evidence>
<evidence type="ECO:0000259" key="15">
    <source>
        <dbReference type="Pfam" id="PF00408"/>
    </source>
</evidence>
<evidence type="ECO:0000256" key="9">
    <source>
        <dbReference type="ARBA" id="ARBA00031926"/>
    </source>
</evidence>
<evidence type="ECO:0000256" key="8">
    <source>
        <dbReference type="ARBA" id="ARBA00023235"/>
    </source>
</evidence>
<dbReference type="Pfam" id="PF21404">
    <property type="entry name" value="AMG1_III"/>
    <property type="match status" value="1"/>
</dbReference>
<dbReference type="GO" id="GO:0005975">
    <property type="term" value="P:carbohydrate metabolic process"/>
    <property type="evidence" value="ECO:0007669"/>
    <property type="project" value="InterPro"/>
</dbReference>
<protein>
    <recommendedName>
        <fullName evidence="4 11">Phosphoacetylglucosamine mutase</fullName>
        <shortName evidence="11">PAGM</shortName>
        <ecNumber evidence="4 11">5.4.2.3</ecNumber>
    </recommendedName>
    <alternativeName>
        <fullName evidence="10 11">Acetylglucosamine phosphomutase</fullName>
    </alternativeName>
    <alternativeName>
        <fullName evidence="9 11">N-acetylglucosamine-phosphate mutase</fullName>
    </alternativeName>
</protein>
<keyword evidence="20" id="KW-1185">Reference proteome</keyword>
<keyword evidence="7 11" id="KW-0460">Magnesium</keyword>
<evidence type="ECO:0000313" key="19">
    <source>
        <dbReference type="EMBL" id="CAK0783544.1"/>
    </source>
</evidence>
<comment type="catalytic activity">
    <reaction evidence="1 11">
        <text>N-acetyl-alpha-D-glucosamine 1-phosphate = N-acetyl-D-glucosamine 6-phosphate</text>
        <dbReference type="Rhea" id="RHEA:23804"/>
        <dbReference type="ChEBI" id="CHEBI:57513"/>
        <dbReference type="ChEBI" id="CHEBI:57776"/>
        <dbReference type="EC" id="5.4.2.3"/>
    </reaction>
</comment>
<dbReference type="InterPro" id="IPR005844">
    <property type="entry name" value="A-D-PHexomutase_a/b/a-I"/>
</dbReference>
<evidence type="ECO:0000313" key="20">
    <source>
        <dbReference type="Proteomes" id="UP001314263"/>
    </source>
</evidence>
<dbReference type="PIRSF" id="PIRSF016408">
    <property type="entry name" value="PAGM"/>
    <property type="match status" value="1"/>
</dbReference>
<dbReference type="InterPro" id="IPR016055">
    <property type="entry name" value="A-D-PHexomutase_a/b/a-I/II/III"/>
</dbReference>
<dbReference type="Pfam" id="PF21405">
    <property type="entry name" value="AMG1_II"/>
    <property type="match status" value="1"/>
</dbReference>
<keyword evidence="8 11" id="KW-0413">Isomerase</keyword>
<feature type="binding site" evidence="13">
    <location>
        <position position="497"/>
    </location>
    <ligand>
        <name>substrate</name>
    </ligand>
</feature>
<feature type="binding site" evidence="14">
    <location>
        <position position="272"/>
    </location>
    <ligand>
        <name>Mg(2+)</name>
        <dbReference type="ChEBI" id="CHEBI:18420"/>
    </ligand>
</feature>
<evidence type="ECO:0000259" key="17">
    <source>
        <dbReference type="Pfam" id="PF21404"/>
    </source>
</evidence>
<feature type="binding site" evidence="14">
    <location>
        <position position="270"/>
    </location>
    <ligand>
        <name>Mg(2+)</name>
        <dbReference type="ChEBI" id="CHEBI:18420"/>
    </ligand>
</feature>
<comment type="similarity">
    <text evidence="3 11">Belongs to the phosphohexose mutase family.</text>
</comment>
<dbReference type="PANTHER" id="PTHR45955:SF1">
    <property type="entry name" value="PHOSPHOACETYLGLUCOSAMINE MUTASE"/>
    <property type="match status" value="1"/>
</dbReference>
<dbReference type="FunFam" id="3.40.120.10:FF:000013">
    <property type="entry name" value="Phosphoacetylglucosamine mutase"/>
    <property type="match status" value="1"/>
</dbReference>
<dbReference type="InterPro" id="IPR049023">
    <property type="entry name" value="AMG1_II"/>
</dbReference>
<keyword evidence="6 11" id="KW-0479">Metal-binding</keyword>
<dbReference type="EC" id="5.4.2.3" evidence="4 11"/>
<name>A0AAV1IC55_9CHLO</name>
<keyword evidence="5" id="KW-0597">Phosphoprotein</keyword>
<dbReference type="InterPro" id="IPR016066">
    <property type="entry name" value="A-D-PHexomutase_CS"/>
</dbReference>
<dbReference type="GO" id="GO:0004610">
    <property type="term" value="F:phosphoacetylglucosamine mutase activity"/>
    <property type="evidence" value="ECO:0007669"/>
    <property type="project" value="UniProtKB-UniRule"/>
</dbReference>
<evidence type="ECO:0000256" key="3">
    <source>
        <dbReference type="ARBA" id="ARBA00010231"/>
    </source>
</evidence>
<dbReference type="Pfam" id="PF02878">
    <property type="entry name" value="PGM_PMM_I"/>
    <property type="match status" value="2"/>
</dbReference>
<dbReference type="InterPro" id="IPR016657">
    <property type="entry name" value="PAGM"/>
</dbReference>
<dbReference type="InterPro" id="IPR049022">
    <property type="entry name" value="AMG1_III"/>
</dbReference>
<dbReference type="Gene3D" id="3.30.310.50">
    <property type="entry name" value="Alpha-D-phosphohexomutase, C-terminal domain"/>
    <property type="match status" value="1"/>
</dbReference>
<evidence type="ECO:0000256" key="5">
    <source>
        <dbReference type="ARBA" id="ARBA00022553"/>
    </source>
</evidence>
<dbReference type="InterPro" id="IPR036900">
    <property type="entry name" value="A-D-PHexomutase_C_sf"/>
</dbReference>
<organism evidence="19 20">
    <name type="scientific">Coccomyxa viridis</name>
    <dbReference type="NCBI Taxonomy" id="1274662"/>
    <lineage>
        <taxon>Eukaryota</taxon>
        <taxon>Viridiplantae</taxon>
        <taxon>Chlorophyta</taxon>
        <taxon>core chlorophytes</taxon>
        <taxon>Trebouxiophyceae</taxon>
        <taxon>Trebouxiophyceae incertae sedis</taxon>
        <taxon>Coccomyxaceae</taxon>
        <taxon>Coccomyxa</taxon>
    </lineage>
</organism>
<gene>
    <name evidence="19" type="ORF">CVIRNUC_006743</name>
</gene>
<evidence type="ECO:0000256" key="7">
    <source>
        <dbReference type="ARBA" id="ARBA00022842"/>
    </source>
</evidence>
<evidence type="ECO:0000256" key="1">
    <source>
        <dbReference type="ARBA" id="ARBA00000558"/>
    </source>
</evidence>
<feature type="binding site" evidence="14">
    <location>
        <position position="274"/>
    </location>
    <ligand>
        <name>Mg(2+)</name>
        <dbReference type="ChEBI" id="CHEBI:18420"/>
    </ligand>
</feature>
<dbReference type="AlphaFoldDB" id="A0AAV1IC55"/>
<dbReference type="PROSITE" id="PS00710">
    <property type="entry name" value="PGM_PMM"/>
    <property type="match status" value="1"/>
</dbReference>
<accession>A0AAV1IC55</accession>
<dbReference type="Gene3D" id="3.40.120.10">
    <property type="entry name" value="Alpha-D-Glucose-1,6-Bisphosphate, subunit A, domain 3"/>
    <property type="match status" value="2"/>
</dbReference>
<feature type="active site" description="Phosphoserine intermediate" evidence="12">
    <location>
        <position position="64"/>
    </location>
</feature>
<comment type="pathway">
    <text evidence="2 11">Nucleotide-sugar biosynthesis; UDP-N-acetyl-alpha-D-glucosamine biosynthesis; N-acetyl-alpha-D-glucosamine 1-phosphate from alpha-D-glucosamine 6-phosphate (route I): step 2/2.</text>
</comment>
<dbReference type="EMBL" id="CAUYUE010000008">
    <property type="protein sequence ID" value="CAK0783544.1"/>
    <property type="molecule type" value="Genomic_DNA"/>
</dbReference>
<evidence type="ECO:0000256" key="11">
    <source>
        <dbReference type="PIRNR" id="PIRNR016408"/>
    </source>
</evidence>
<dbReference type="GO" id="GO:0006048">
    <property type="term" value="P:UDP-N-acetylglucosamine biosynthetic process"/>
    <property type="evidence" value="ECO:0007669"/>
    <property type="project" value="UniProtKB-UniRule"/>
</dbReference>
<comment type="cofactor">
    <cofactor evidence="11 14">
        <name>Mg(2+)</name>
        <dbReference type="ChEBI" id="CHEBI:18420"/>
    </cofactor>
    <text evidence="11 14">Binds 1 Mg(2+) ion per subunit.</text>
</comment>
<evidence type="ECO:0000259" key="16">
    <source>
        <dbReference type="Pfam" id="PF02878"/>
    </source>
</evidence>
<evidence type="ECO:0000256" key="4">
    <source>
        <dbReference type="ARBA" id="ARBA00012731"/>
    </source>
</evidence>
<evidence type="ECO:0000256" key="6">
    <source>
        <dbReference type="ARBA" id="ARBA00022723"/>
    </source>
</evidence>
<feature type="domain" description="Alpha-D-phosphohexomutase C-terminal" evidence="15">
    <location>
        <begin position="464"/>
        <end position="517"/>
    </location>
</feature>
<dbReference type="Pfam" id="PF00408">
    <property type="entry name" value="PGM_PMM_IV"/>
    <property type="match status" value="1"/>
</dbReference>
<evidence type="ECO:0000256" key="2">
    <source>
        <dbReference type="ARBA" id="ARBA00004865"/>
    </source>
</evidence>
<feature type="domain" description="Alpha-D-phosphohexomutase alpha/beta/alpha" evidence="16">
    <location>
        <begin position="98"/>
        <end position="170"/>
    </location>
</feature>
<comment type="caution">
    <text evidence="19">The sequence shown here is derived from an EMBL/GenBank/DDBJ whole genome shotgun (WGS) entry which is preliminary data.</text>
</comment>
<evidence type="ECO:0000256" key="10">
    <source>
        <dbReference type="ARBA" id="ARBA00032065"/>
    </source>
</evidence>
<dbReference type="SUPFAM" id="SSF55957">
    <property type="entry name" value="Phosphoglucomutase, C-terminal domain"/>
    <property type="match status" value="1"/>
</dbReference>
<feature type="domain" description="Phosphoacetylglucosamine mutase AMG1" evidence="17">
    <location>
        <begin position="291"/>
        <end position="427"/>
    </location>
</feature>
<dbReference type="InterPro" id="IPR005843">
    <property type="entry name" value="A-D-PHexomutase_C"/>
</dbReference>
<evidence type="ECO:0000256" key="12">
    <source>
        <dbReference type="PIRSR" id="PIRSR016408-1"/>
    </source>
</evidence>
<reference evidence="19 20" key="1">
    <citation type="submission" date="2023-10" db="EMBL/GenBank/DDBJ databases">
        <authorList>
            <person name="Maclean D."/>
            <person name="Macfadyen A."/>
        </authorList>
    </citation>
    <scope>NUCLEOTIDE SEQUENCE [LARGE SCALE GENOMIC DNA]</scope>
</reference>
<evidence type="ECO:0000259" key="18">
    <source>
        <dbReference type="Pfam" id="PF21405"/>
    </source>
</evidence>
<dbReference type="PANTHER" id="PTHR45955">
    <property type="entry name" value="PHOSPHOACETYLGLUCOSAMINE MUTASE"/>
    <property type="match status" value="1"/>
</dbReference>
<sequence length="530" mass="56898">MDLAQLMEACNQYAKPAGFRPAYGTAGFRAEASLLHSTVFRCGLLMAARALKTGAATGLVVTASHNPVTDNGVKLVEPTGYMLDQSWEAWADKLADAEDAEALCAIIRDLYQKEDIPYGSGVVMLAHDTRPSAEELIKAAGSGVKALGGLPIVCGLLTTPQLHWMVRHCNNSLKHTESCYYEEIATGFSHLVHSCKAKRQVLTVDCANGVGAEKLKALAERLSGKLDVTLRSTGEGGLNDGCGADYVQKERRFPAGMEDCQNGARCASLDGDADRLVYFQRLPGGQLQLLDGDRIAVLAALLIRDILDRLSHDAASPSVGIVQTAYANGASSQYIREQLRLETAVTATGVKHLHAAAERFDIGIYFEANGHGTVLFRPALIERLHKLGDSQEAAKDLLALLGMVNQAVGDALSGILLVEAALRRRQWGLNDWAQLYTDLPSRQLKVKVKDRSVVTTADAETRAVTPEGLQSRINESVRGAPSGRAFVRPSGTEDVVRVYAEAQTQQAADKLAQQVARHVHELAAGIGAAP</sequence>
<dbReference type="SUPFAM" id="SSF53738">
    <property type="entry name" value="Phosphoglucomutase, first 3 domains"/>
    <property type="match status" value="3"/>
</dbReference>
<dbReference type="CDD" id="cd03086">
    <property type="entry name" value="PGM3"/>
    <property type="match status" value="1"/>
</dbReference>
<dbReference type="FunFam" id="3.30.310.50:FF:000003">
    <property type="entry name" value="Phosphoacetylglucosamine mutase"/>
    <property type="match status" value="1"/>
</dbReference>
<dbReference type="Proteomes" id="UP001314263">
    <property type="component" value="Unassembled WGS sequence"/>
</dbReference>
<feature type="binding site" evidence="13">
    <location>
        <begin position="367"/>
        <end position="369"/>
    </location>
    <ligand>
        <name>substrate</name>
    </ligand>
</feature>
<feature type="binding site" description="via phosphate group" evidence="14">
    <location>
        <position position="64"/>
    </location>
    <ligand>
        <name>Mg(2+)</name>
        <dbReference type="ChEBI" id="CHEBI:18420"/>
    </ligand>
</feature>